<sequence length="69" mass="7457">MVLFSDVQHPEVPFQSVLFTLNSLKSCLHIARLGPVLLSVLTTHEPVSQCCACRTPVLLLISLLVVSAA</sequence>
<dbReference type="AlphaFoldDB" id="G1FKP6"/>
<proteinExistence type="evidence at transcript level"/>
<accession>G1FKP6</accession>
<evidence type="ECO:0000313" key="1">
    <source>
        <dbReference type="EMBL" id="AEM37749.1"/>
    </source>
</evidence>
<name>G1FKP6_EPIBR</name>
<protein>
    <submittedName>
        <fullName evidence="1">JUN-B</fullName>
    </submittedName>
</protein>
<dbReference type="EMBL" id="JN217004">
    <property type="protein sequence ID" value="AEM37749.1"/>
    <property type="molecule type" value="mRNA"/>
</dbReference>
<feature type="non-terminal residue" evidence="1">
    <location>
        <position position="69"/>
    </location>
</feature>
<reference evidence="1" key="1">
    <citation type="submission" date="2011-07" db="EMBL/GenBank/DDBJ databases">
        <title>Characterization of JUN-B in Epinephelus bruneus.</title>
        <authorList>
            <person name="Harikrishnan R."/>
            <person name="Kim J.-S."/>
            <person name="Heo M.-S."/>
        </authorList>
    </citation>
    <scope>NUCLEOTIDE SEQUENCE</scope>
</reference>
<organism evidence="1">
    <name type="scientific">Epinephelus bruneus</name>
    <name type="common">Longtooth grouper</name>
    <dbReference type="NCBI Taxonomy" id="323802"/>
    <lineage>
        <taxon>Eukaryota</taxon>
        <taxon>Metazoa</taxon>
        <taxon>Chordata</taxon>
        <taxon>Craniata</taxon>
        <taxon>Vertebrata</taxon>
        <taxon>Euteleostomi</taxon>
        <taxon>Actinopterygii</taxon>
        <taxon>Neopterygii</taxon>
        <taxon>Teleostei</taxon>
        <taxon>Neoteleostei</taxon>
        <taxon>Acanthomorphata</taxon>
        <taxon>Eupercaria</taxon>
        <taxon>Perciformes</taxon>
        <taxon>Serranoidei</taxon>
        <taxon>Serranidae</taxon>
        <taxon>Epinephelinae</taxon>
        <taxon>Epinephelini</taxon>
        <taxon>Epinephelus</taxon>
    </lineage>
</organism>